<dbReference type="EMBL" id="JAPFFF010000001">
    <property type="protein sequence ID" value="KAK8898386.1"/>
    <property type="molecule type" value="Genomic_DNA"/>
</dbReference>
<dbReference type="SUPFAM" id="SSF56204">
    <property type="entry name" value="Hect, E3 ligase catalytic domain"/>
    <property type="match status" value="1"/>
</dbReference>
<evidence type="ECO:0000256" key="4">
    <source>
        <dbReference type="ARBA" id="ARBA00022679"/>
    </source>
</evidence>
<comment type="pathway">
    <text evidence="2">Protein modification; protein ubiquitination.</text>
</comment>
<comment type="catalytic activity">
    <reaction evidence="1">
        <text>S-ubiquitinyl-[E2 ubiquitin-conjugating enzyme]-L-cysteine + [acceptor protein]-L-lysine = [E2 ubiquitin-conjugating enzyme]-L-cysteine + N(6)-ubiquitinyl-[acceptor protein]-L-lysine.</text>
        <dbReference type="EC" id="2.3.2.26"/>
    </reaction>
</comment>
<name>A0ABR2L5U8_9EUKA</name>
<feature type="domain" description="HECT" evidence="7">
    <location>
        <begin position="1438"/>
        <end position="1766"/>
    </location>
</feature>
<dbReference type="Gene3D" id="3.30.2160.10">
    <property type="entry name" value="Hect, E3 ligase catalytic domain"/>
    <property type="match status" value="1"/>
</dbReference>
<keyword evidence="5 6" id="KW-0833">Ubl conjugation pathway</keyword>
<dbReference type="Gene3D" id="3.30.2410.10">
    <property type="entry name" value="Hect, E3 ligase catalytic domain"/>
    <property type="match status" value="1"/>
</dbReference>
<dbReference type="InterPro" id="IPR000569">
    <property type="entry name" value="HECT_dom"/>
</dbReference>
<dbReference type="InterPro" id="IPR035983">
    <property type="entry name" value="Hect_E3_ubiquitin_ligase"/>
</dbReference>
<organism evidence="8 9">
    <name type="scientific">Tritrichomonas musculus</name>
    <dbReference type="NCBI Taxonomy" id="1915356"/>
    <lineage>
        <taxon>Eukaryota</taxon>
        <taxon>Metamonada</taxon>
        <taxon>Parabasalia</taxon>
        <taxon>Tritrichomonadida</taxon>
        <taxon>Tritrichomonadidae</taxon>
        <taxon>Tritrichomonas</taxon>
    </lineage>
</organism>
<reference evidence="8 9" key="1">
    <citation type="submission" date="2024-04" db="EMBL/GenBank/DDBJ databases">
        <title>Tritrichomonas musculus Genome.</title>
        <authorList>
            <person name="Alves-Ferreira E."/>
            <person name="Grigg M."/>
            <person name="Lorenzi H."/>
            <person name="Galac M."/>
        </authorList>
    </citation>
    <scope>NUCLEOTIDE SEQUENCE [LARGE SCALE GENOMIC DNA]</scope>
    <source>
        <strain evidence="8 9">EAF2021</strain>
    </source>
</reference>
<gene>
    <name evidence="8" type="ORF">M9Y10_000671</name>
</gene>
<feature type="active site" description="Glycyl thioester intermediate" evidence="6">
    <location>
        <position position="1734"/>
    </location>
</feature>
<dbReference type="EC" id="2.3.2.26" evidence="3"/>
<proteinExistence type="predicted"/>
<evidence type="ECO:0000256" key="5">
    <source>
        <dbReference type="ARBA" id="ARBA00022786"/>
    </source>
</evidence>
<evidence type="ECO:0000256" key="6">
    <source>
        <dbReference type="PROSITE-ProRule" id="PRU00104"/>
    </source>
</evidence>
<dbReference type="InterPro" id="IPR050409">
    <property type="entry name" value="E3_ubiq-protein_ligase"/>
</dbReference>
<dbReference type="PROSITE" id="PS50237">
    <property type="entry name" value="HECT"/>
    <property type="match status" value="1"/>
</dbReference>
<dbReference type="PANTHER" id="PTHR11254:SF440">
    <property type="entry name" value="E3 UBIQUITIN-PROTEIN LIGASE NEDD-4"/>
    <property type="match status" value="1"/>
</dbReference>
<dbReference type="Proteomes" id="UP001470230">
    <property type="component" value="Unassembled WGS sequence"/>
</dbReference>
<keyword evidence="9" id="KW-1185">Reference proteome</keyword>
<dbReference type="PANTHER" id="PTHR11254">
    <property type="entry name" value="HECT DOMAIN UBIQUITIN-PROTEIN LIGASE"/>
    <property type="match status" value="1"/>
</dbReference>
<comment type="caution">
    <text evidence="8">The sequence shown here is derived from an EMBL/GenBank/DDBJ whole genome shotgun (WGS) entry which is preliminary data.</text>
</comment>
<evidence type="ECO:0000313" key="8">
    <source>
        <dbReference type="EMBL" id="KAK8898386.1"/>
    </source>
</evidence>
<evidence type="ECO:0000256" key="1">
    <source>
        <dbReference type="ARBA" id="ARBA00000885"/>
    </source>
</evidence>
<evidence type="ECO:0000256" key="3">
    <source>
        <dbReference type="ARBA" id="ARBA00012485"/>
    </source>
</evidence>
<sequence length="1766" mass="209207">MTELLLKSSQIFANHDSFDCIHQSYIDLYCEKDEEDVRTLLKDAISYLEKDIKDDFTSEIFSLIIKCFSIYPKQFLPLFNAIFENSRTNSNYLIITTMLLSYFLFNIPDLLPNDYNTFVDDAINEIIPQITKSEKDHLFVFNNRIPFSFKSDLITNLILLSKPTEQLLTNFANYLPLVFTKLEKYPQISDEKLSVFIPFLSKDYFSFNFPEIDKILNNSEKLSRNFVINVLQKCQEYDIKIKSVDRIFYFINLSDLTPEICDYLKRLNFFIPDDVVQNFIELPDYELLVKCVKSYSILPEKVINDRLMNSKNSAFFNRYFIENSKHSNPILLTREFFLHFYQIAFQSGLYRPFSIYIQNEKFIEFIDEMIFTNFPPDERLSIFLENIFQYLSKDYLNLFYSDDHIRKIILNMINEKVIPNYKFIQFLNSKIFIELIQQQPDLNSNPFYLYGYFFCQPSANKPTNILQKITVLQPIDYSNDFFIKFIQTNDLNLLQYLKEDTLSLVICALIYSKFDNIEIEGLNEISIIPFYTILFRYCIPKNIMQELFYESSTKLVLTPYLIELFEKGISYYLQNDTKILSIFIELNQSKTLFPKQQEDLHNFREKIFNMFVKIASIRISYDKRDFYIKVHKLSTKQFLISDKIDELLYNILSTENLEIKDDPIQTLFENMLTEKSCLIRYLEISFETLRDHLEINLEDFLKIYYKLYSVYKLDFIDAIGHLLVYVPSKKVFVKNFVYLDNCDHIFTKGDSIVSKLIEILKNEPENYNAFFCLKSIACTFPFLLDHESNPQEILQLILSALNNYSIIFDDQFDNDILKIKKLKTAISAYSFLISSLHSTKIIDTFINFFFTEMETFTDSQLFCFISVLQSILETPIICLTLMSYFFKYKFFTKFSYLLDRNISNEKFNYHYIKNLYNLFTTYINNAYKFDLITTISIYSYYYADIFFQKKFKDLFTIFPSTIKSYQSLLTDNKDILDYIQNIEKLRSFWIHPIYDEYSSDIELSSDQIDTFLIDYKSKNPDRSSSSIDTQCLNYCCEVLYYAVKPYWIERWFLYNDHFPVLKDHADILNEIIEAQLTLKKKYKISKFDKYYFYEHDLQKTGIYEQLFEKAFKISSFDDEYEYIKNIFQLLYEKEFFSVKLIYRFLYQTLDQGNELKIDLFTKLFSFIMMKESLSSKTITLYDGDQLINKMLKSQFRTNINLLNIISKLLNPFNFDSLSIRITHLIGFMIISENDEIVNKSLQLCESLDNNKLKHMPIFQELFDHEIAKEKPSSVVIGIFIKKFTFVVLGRQPQLLDLLTSIVEKPDNDSYTRECILYIFNFLTPKRISSNTISFSNSIHSVQTQNDSIFYVPEVVYNSFPDYWNFFVKYILKIKDILSKKDYSTLKVFTEYPEFVDFKERYNKFCEKMANKLHNFTLRFTINPDDILDTSYKSLFFKNDNEWLKNFRVEYVGNRGIDFGGLTRDFFTKLTNEFANPNKHLFISFDENMCFQPDASSEYEIPRYESYYKFAGKIIARSILQGLCINVQFTRAFLKQILGREVGFNDLESSDSAKFTSLKQLIDNDIDNDPNEYYFEVNKIENGKVTVIELIENGSNIRVTNENKEKYAYLIAKYHLFDSIQKQIAAFKKGFYSFIPLDDIKYFTSGQLNLVISGVPEIDLNDFRENIKCEDSNLKNLFFDCIANWSNEDLALLILFITGTSRIPPIGFSYFGIIGNRISISPTNDTNLLPVAHTCFNKLDLPRYSSKEIMNQKLRIAISECDSFQLS</sequence>
<dbReference type="Gene3D" id="3.90.1750.10">
    <property type="entry name" value="Hect, E3 ligase catalytic domains"/>
    <property type="match status" value="1"/>
</dbReference>
<protein>
    <recommendedName>
        <fullName evidence="3">HECT-type E3 ubiquitin transferase</fullName>
        <ecNumber evidence="3">2.3.2.26</ecNumber>
    </recommendedName>
</protein>
<evidence type="ECO:0000259" key="7">
    <source>
        <dbReference type="PROSITE" id="PS50237"/>
    </source>
</evidence>
<dbReference type="Pfam" id="PF00632">
    <property type="entry name" value="HECT"/>
    <property type="match status" value="1"/>
</dbReference>
<accession>A0ABR2L5U8</accession>
<evidence type="ECO:0000313" key="9">
    <source>
        <dbReference type="Proteomes" id="UP001470230"/>
    </source>
</evidence>
<keyword evidence="4" id="KW-0808">Transferase</keyword>
<evidence type="ECO:0000256" key="2">
    <source>
        <dbReference type="ARBA" id="ARBA00004906"/>
    </source>
</evidence>
<dbReference type="SMART" id="SM00119">
    <property type="entry name" value="HECTc"/>
    <property type="match status" value="1"/>
</dbReference>